<organism evidence="1 2">
    <name type="scientific">Romanomermis culicivorax</name>
    <name type="common">Nematode worm</name>
    <dbReference type="NCBI Taxonomy" id="13658"/>
    <lineage>
        <taxon>Eukaryota</taxon>
        <taxon>Metazoa</taxon>
        <taxon>Ecdysozoa</taxon>
        <taxon>Nematoda</taxon>
        <taxon>Enoplea</taxon>
        <taxon>Dorylaimia</taxon>
        <taxon>Mermithida</taxon>
        <taxon>Mermithoidea</taxon>
        <taxon>Mermithidae</taxon>
        <taxon>Romanomermis</taxon>
    </lineage>
</organism>
<reference evidence="2" key="1">
    <citation type="submission" date="2022-11" db="UniProtKB">
        <authorList>
            <consortium name="WormBaseParasite"/>
        </authorList>
    </citation>
    <scope>IDENTIFICATION</scope>
</reference>
<accession>A0A915J3W1</accession>
<dbReference type="Proteomes" id="UP000887565">
    <property type="component" value="Unplaced"/>
</dbReference>
<keyword evidence="1" id="KW-1185">Reference proteome</keyword>
<sequence>MKEKKKEKERKEKKIILVKIFEEKRSKILKSIMKFTFFSLLISPNRLCSTLIIHRSILIISDCSIFNKIWCISIREQSNADPQPNKRLKSLPVPKAPSPLPDFVFTKIKSGVQRSSAQLGAYFSDIKYGGPYGYQMASHWIGESW</sequence>
<dbReference type="AlphaFoldDB" id="A0A915J3W1"/>
<proteinExistence type="predicted"/>
<protein>
    <submittedName>
        <fullName evidence="2">Uncharacterized protein</fullName>
    </submittedName>
</protein>
<name>A0A915J3W1_ROMCU</name>
<evidence type="ECO:0000313" key="2">
    <source>
        <dbReference type="WBParaSite" id="nRc.2.0.1.t21157-RA"/>
    </source>
</evidence>
<evidence type="ECO:0000313" key="1">
    <source>
        <dbReference type="Proteomes" id="UP000887565"/>
    </source>
</evidence>
<dbReference type="WBParaSite" id="nRc.2.0.1.t21157-RA">
    <property type="protein sequence ID" value="nRc.2.0.1.t21157-RA"/>
    <property type="gene ID" value="nRc.2.0.1.g21157"/>
</dbReference>